<dbReference type="InterPro" id="IPR011051">
    <property type="entry name" value="RmlC_Cupin_sf"/>
</dbReference>
<evidence type="ECO:0000259" key="1">
    <source>
        <dbReference type="Pfam" id="PF05523"/>
    </source>
</evidence>
<evidence type="ECO:0000313" key="3">
    <source>
        <dbReference type="Proteomes" id="UP000618931"/>
    </source>
</evidence>
<name>A0ABS0I654_9BACT</name>
<reference evidence="2 3" key="1">
    <citation type="submission" date="2020-11" db="EMBL/GenBank/DDBJ databases">
        <authorList>
            <person name="Kim M.K."/>
        </authorList>
    </citation>
    <scope>NUCLEOTIDE SEQUENCE [LARGE SCALE GENOMIC DNA]</scope>
    <source>
        <strain evidence="2 3">BT662</strain>
    </source>
</reference>
<protein>
    <submittedName>
        <fullName evidence="2">FdtA/QdtA family cupin domain-containing protein</fullName>
    </submittedName>
</protein>
<gene>
    <name evidence="2" type="ORF">I2H31_13725</name>
</gene>
<evidence type="ECO:0000313" key="2">
    <source>
        <dbReference type="EMBL" id="MBF9222163.1"/>
    </source>
</evidence>
<keyword evidence="3" id="KW-1185">Reference proteome</keyword>
<dbReference type="Gene3D" id="2.60.120.10">
    <property type="entry name" value="Jelly Rolls"/>
    <property type="match status" value="1"/>
</dbReference>
<dbReference type="InterPro" id="IPR014710">
    <property type="entry name" value="RmlC-like_jellyroll"/>
</dbReference>
<dbReference type="InterPro" id="IPR008894">
    <property type="entry name" value="QdtA_cupin_dom"/>
</dbReference>
<comment type="caution">
    <text evidence="2">The sequence shown here is derived from an EMBL/GenBank/DDBJ whole genome shotgun (WGS) entry which is preliminary data.</text>
</comment>
<sequence>MSVPRLIEFSKIGSPALGYITVGENSTLPFIVQRVYWTYFTPDSVIRGHHAHHDLEQLIFATSGRIEFVLEGLDGKSETFVLDSPNLGLYIPKLYWRTIKFSHNAVLMCLASMEYSEDDYIREYNHFKALAATTNA</sequence>
<organism evidence="2 3">
    <name type="scientific">Hymenobacter ruricola</name>
    <dbReference type="NCBI Taxonomy" id="2791023"/>
    <lineage>
        <taxon>Bacteria</taxon>
        <taxon>Pseudomonadati</taxon>
        <taxon>Bacteroidota</taxon>
        <taxon>Cytophagia</taxon>
        <taxon>Cytophagales</taxon>
        <taxon>Hymenobacteraceae</taxon>
        <taxon>Hymenobacter</taxon>
    </lineage>
</organism>
<dbReference type="RefSeq" id="WP_196293611.1">
    <property type="nucleotide sequence ID" value="NZ_JADQDM010000006.1"/>
</dbReference>
<dbReference type="CDD" id="cd20292">
    <property type="entry name" value="cupin_QdtA-like"/>
    <property type="match status" value="1"/>
</dbReference>
<dbReference type="EMBL" id="JADQDM010000006">
    <property type="protein sequence ID" value="MBF9222163.1"/>
    <property type="molecule type" value="Genomic_DNA"/>
</dbReference>
<proteinExistence type="predicted"/>
<dbReference type="Proteomes" id="UP000618931">
    <property type="component" value="Unassembled WGS sequence"/>
</dbReference>
<accession>A0ABS0I654</accession>
<dbReference type="Pfam" id="PF05523">
    <property type="entry name" value="FdtA"/>
    <property type="match status" value="1"/>
</dbReference>
<dbReference type="SUPFAM" id="SSF51182">
    <property type="entry name" value="RmlC-like cupins"/>
    <property type="match status" value="1"/>
</dbReference>
<feature type="domain" description="Sugar 3,4-ketoisomerase QdtA cupin" evidence="1">
    <location>
        <begin position="5"/>
        <end position="130"/>
    </location>
</feature>